<proteinExistence type="inferred from homology"/>
<feature type="binding site" evidence="2">
    <location>
        <position position="418"/>
    </location>
    <ligand>
        <name>ATP</name>
        <dbReference type="ChEBI" id="CHEBI:30616"/>
    </ligand>
</feature>
<keyword evidence="1" id="KW-0436">Ligase</keyword>
<dbReference type="PIRSF" id="PIRSF001558">
    <property type="entry name" value="GSHase"/>
    <property type="match status" value="1"/>
</dbReference>
<reference evidence="5 6" key="1">
    <citation type="submission" date="2019-04" db="EMBL/GenBank/DDBJ databases">
        <title>Aspergillus burnettii sp. nov., novel species from soil in southeast Queensland.</title>
        <authorList>
            <person name="Gilchrist C.L.M."/>
            <person name="Pitt J.I."/>
            <person name="Lange L."/>
            <person name="Lacey H.J."/>
            <person name="Vuong D."/>
            <person name="Midgley D.J."/>
            <person name="Greenfield P."/>
            <person name="Bradbury M."/>
            <person name="Lacey E."/>
            <person name="Busk P.K."/>
            <person name="Pilgaard B."/>
            <person name="Chooi Y.H."/>
            <person name="Piggott A.M."/>
        </authorList>
    </citation>
    <scope>NUCLEOTIDE SEQUENCE [LARGE SCALE GENOMIC DNA]</scope>
    <source>
        <strain evidence="5 6">FRR 5400</strain>
    </source>
</reference>
<dbReference type="SUPFAM" id="SSF56059">
    <property type="entry name" value="Glutathione synthetase ATP-binding domain-like"/>
    <property type="match status" value="1"/>
</dbReference>
<comment type="pathway">
    <text evidence="1">Sulfur metabolism; glutathione biosynthesis; glutathione from L-cysteine and L-glutamate: step 2/2.</text>
</comment>
<dbReference type="AlphaFoldDB" id="A0A8H6E567"/>
<keyword evidence="1" id="KW-0317">Glutathione biosynthesis</keyword>
<dbReference type="Gene3D" id="3.40.50.1760">
    <property type="entry name" value="Glutathione synthase, substrate-binding domain superfamily, eukaryotic"/>
    <property type="match status" value="2"/>
</dbReference>
<dbReference type="Proteomes" id="UP000541154">
    <property type="component" value="Unassembled WGS sequence"/>
</dbReference>
<keyword evidence="1 2" id="KW-0067">ATP-binding</keyword>
<feature type="binding site" evidence="3">
    <location>
        <position position="363"/>
    </location>
    <ligand>
        <name>Mg(2+)</name>
        <dbReference type="ChEBI" id="CHEBI:18420"/>
    </ligand>
</feature>
<evidence type="ECO:0000259" key="4">
    <source>
        <dbReference type="Pfam" id="PF03199"/>
    </source>
</evidence>
<evidence type="ECO:0000313" key="6">
    <source>
        <dbReference type="Proteomes" id="UP000541154"/>
    </source>
</evidence>
<dbReference type="PANTHER" id="PTHR11130:SF0">
    <property type="entry name" value="GLUTATHIONE SYNTHETASE"/>
    <property type="match status" value="1"/>
</dbReference>
<dbReference type="InterPro" id="IPR014709">
    <property type="entry name" value="Glutathione_synthase_C_euk"/>
</dbReference>
<dbReference type="PANTHER" id="PTHR11130">
    <property type="entry name" value="GLUTATHIONE SYNTHETASE"/>
    <property type="match status" value="1"/>
</dbReference>
<dbReference type="SUPFAM" id="SSF52440">
    <property type="entry name" value="PreATP-grasp domain"/>
    <property type="match status" value="1"/>
</dbReference>
<dbReference type="InterPro" id="IPR004887">
    <property type="entry name" value="GSH_synth_subst-bd"/>
</dbReference>
<keyword evidence="1 2" id="KW-0547">Nucleotide-binding</keyword>
<dbReference type="InterPro" id="IPR005615">
    <property type="entry name" value="Glutathione_synthase"/>
</dbReference>
<dbReference type="InterPro" id="IPR016185">
    <property type="entry name" value="PreATP-grasp_dom_sf"/>
</dbReference>
<dbReference type="InterPro" id="IPR037013">
    <property type="entry name" value="GSH-S_sub-bd_sf"/>
</dbReference>
<evidence type="ECO:0000313" key="5">
    <source>
        <dbReference type="EMBL" id="KAF5859829.1"/>
    </source>
</evidence>
<dbReference type="GO" id="GO:0004363">
    <property type="term" value="F:glutathione synthase activity"/>
    <property type="evidence" value="ECO:0007669"/>
    <property type="project" value="UniProtKB-UniRule"/>
</dbReference>
<keyword evidence="6" id="KW-1185">Reference proteome</keyword>
<dbReference type="Pfam" id="PF03199">
    <property type="entry name" value="GSH_synthase"/>
    <property type="match status" value="1"/>
</dbReference>
<dbReference type="GO" id="GO:0000287">
    <property type="term" value="F:magnesium ion binding"/>
    <property type="evidence" value="ECO:0007669"/>
    <property type="project" value="UniProtKB-UniRule"/>
</dbReference>
<gene>
    <name evidence="5" type="ORF">ETB97_002381</name>
</gene>
<dbReference type="GO" id="GO:0005524">
    <property type="term" value="F:ATP binding"/>
    <property type="evidence" value="ECO:0007669"/>
    <property type="project" value="UniProtKB-UniRule"/>
</dbReference>
<keyword evidence="1 3" id="KW-0479">Metal-binding</keyword>
<feature type="binding site" evidence="2">
    <location>
        <begin position="392"/>
        <end position="395"/>
    </location>
    <ligand>
        <name>ATP</name>
        <dbReference type="ChEBI" id="CHEBI:30616"/>
    </ligand>
</feature>
<feature type="binding site" evidence="2">
    <location>
        <begin position="359"/>
        <end position="368"/>
    </location>
    <ligand>
        <name>ATP</name>
        <dbReference type="ChEBI" id="CHEBI:30616"/>
    </ligand>
</feature>
<dbReference type="EC" id="6.3.2.3" evidence="1"/>
<dbReference type="Gene3D" id="3.30.1490.50">
    <property type="match status" value="1"/>
</dbReference>
<feature type="domain" description="Glutathione synthase substrate-binding" evidence="4">
    <location>
        <begin position="253"/>
        <end position="297"/>
    </location>
</feature>
<dbReference type="UniPathway" id="UPA00142">
    <property type="reaction ID" value="UER00210"/>
</dbReference>
<dbReference type="GO" id="GO:0005829">
    <property type="term" value="C:cytosol"/>
    <property type="evidence" value="ECO:0007669"/>
    <property type="project" value="TreeGrafter"/>
</dbReference>
<comment type="similarity">
    <text evidence="1">Belongs to the eukaryotic GSH synthase family.</text>
</comment>
<feature type="binding site" evidence="2">
    <location>
        <position position="301"/>
    </location>
    <ligand>
        <name>ATP</name>
        <dbReference type="ChEBI" id="CHEBI:30616"/>
    </ligand>
</feature>
<keyword evidence="1 3" id="KW-0460">Magnesium</keyword>
<name>A0A8H6E567_PETAA</name>
<comment type="cofactor">
    <cofactor evidence="1 3">
        <name>Mg(2+)</name>
        <dbReference type="ChEBI" id="CHEBI:18420"/>
    </cofactor>
    <text evidence="1 3">Binds 1 Mg(2+) ion per subunit.</text>
</comment>
<dbReference type="Pfam" id="PF03917">
    <property type="entry name" value="GSH_synth_ATP"/>
    <property type="match status" value="2"/>
</dbReference>
<sequence>MSNKDTKTQLDAELGLTKTKTWMTPRRGIPRFLQKKQGLALTSDVVDWQVNHGSLLKRISLDTRIPEDPSECYSVGVTVFPTLFPRAQFNRACELQPVYSELYCAIADDEEWLLEAIHDLLPVDPLLQLSPGTESSLGAVERSDILLKQVEFNTFSCAGVTYATKVAEMHRYLARAGAYESGDEGPLPITLKSLPRRNNVESLADCLASAHEAYGPRSTAVLFVVQPDNFNIADERPIEYASFSSTRYGWGSKTVEISVAYMRADYEAHEYGDAGKEARLRIELSRAIRCPFMLSHICTFKKVQCVLTAPEALERFLLQEKADIIRSTFVPMYPLDNSDSGAYARQLATDRKLSRDYMKPSLEGGGHNICGGEIPRFLASIPKAKWSAYILMERIQPPSVVNILLSSAGLDSGGVVSELAIFRTCLWRRGGGSRCEMLQNEVGGWALKTMRRLMRCVF</sequence>
<organism evidence="5 6">
    <name type="scientific">Petromyces alliaceus</name>
    <name type="common">Aspergillus alliaceus</name>
    <dbReference type="NCBI Taxonomy" id="209559"/>
    <lineage>
        <taxon>Eukaryota</taxon>
        <taxon>Fungi</taxon>
        <taxon>Dikarya</taxon>
        <taxon>Ascomycota</taxon>
        <taxon>Pezizomycotina</taxon>
        <taxon>Eurotiomycetes</taxon>
        <taxon>Eurotiomycetidae</taxon>
        <taxon>Eurotiales</taxon>
        <taxon>Aspergillaceae</taxon>
        <taxon>Aspergillus</taxon>
        <taxon>Aspergillus subgen. Circumdati</taxon>
    </lineage>
</organism>
<dbReference type="EMBL" id="SPNV01000151">
    <property type="protein sequence ID" value="KAF5859829.1"/>
    <property type="molecule type" value="Genomic_DNA"/>
</dbReference>
<dbReference type="Gene3D" id="3.30.470.20">
    <property type="entry name" value="ATP-grasp fold, B domain"/>
    <property type="match status" value="1"/>
</dbReference>
<comment type="caution">
    <text evidence="5">The sequence shown here is derived from an EMBL/GenBank/DDBJ whole genome shotgun (WGS) entry which is preliminary data.</text>
</comment>
<comment type="catalytic activity">
    <reaction evidence="1">
        <text>gamma-L-glutamyl-L-cysteine + glycine + ATP = glutathione + ADP + phosphate + H(+)</text>
        <dbReference type="Rhea" id="RHEA:13557"/>
        <dbReference type="ChEBI" id="CHEBI:15378"/>
        <dbReference type="ChEBI" id="CHEBI:30616"/>
        <dbReference type="ChEBI" id="CHEBI:43474"/>
        <dbReference type="ChEBI" id="CHEBI:57305"/>
        <dbReference type="ChEBI" id="CHEBI:57925"/>
        <dbReference type="ChEBI" id="CHEBI:58173"/>
        <dbReference type="ChEBI" id="CHEBI:456216"/>
        <dbReference type="EC" id="6.3.2.3"/>
    </reaction>
</comment>
<evidence type="ECO:0000256" key="2">
    <source>
        <dbReference type="PIRSR" id="PIRSR001558-1"/>
    </source>
</evidence>
<evidence type="ECO:0000256" key="1">
    <source>
        <dbReference type="PIRNR" id="PIRNR001558"/>
    </source>
</evidence>
<protein>
    <recommendedName>
        <fullName evidence="1">Glutathione synthetase</fullName>
        <shortName evidence="1">GSH-S</shortName>
        <ecNumber evidence="1">6.3.2.3</ecNumber>
    </recommendedName>
</protein>
<dbReference type="GO" id="GO:0043295">
    <property type="term" value="F:glutathione binding"/>
    <property type="evidence" value="ECO:0007669"/>
    <property type="project" value="UniProtKB-UniRule"/>
</dbReference>
<evidence type="ECO:0000256" key="3">
    <source>
        <dbReference type="PIRSR" id="PIRSR001558-2"/>
    </source>
</evidence>
<accession>A0A8H6E567</accession>